<proteinExistence type="predicted"/>
<name>K5X4I0_PHACS</name>
<protein>
    <recommendedName>
        <fullName evidence="2">DUF6593 domain-containing protein</fullName>
    </recommendedName>
</protein>
<evidence type="ECO:0000313" key="4">
    <source>
        <dbReference type="Proteomes" id="UP000008370"/>
    </source>
</evidence>
<dbReference type="RefSeq" id="XP_007393087.1">
    <property type="nucleotide sequence ID" value="XM_007393025.1"/>
</dbReference>
<dbReference type="KEGG" id="pco:PHACADRAFT_192878"/>
<evidence type="ECO:0000313" key="3">
    <source>
        <dbReference type="EMBL" id="EKM57742.1"/>
    </source>
</evidence>
<dbReference type="InParanoid" id="K5X4I0"/>
<dbReference type="OrthoDB" id="3002966at2759"/>
<dbReference type="AlphaFoldDB" id="K5X4I0"/>
<dbReference type="Proteomes" id="UP000008370">
    <property type="component" value="Unassembled WGS sequence"/>
</dbReference>
<gene>
    <name evidence="3" type="ORF">PHACADRAFT_192878</name>
</gene>
<sequence>MILDQDPFSDSPPQSPTETVLPDYGEAVAPPHPRASSGSRPPRQVIYMPPRRPSRPMIYTFMSWNAKLMLLMPPVTVGDRTPVANIDVSLNLSPFAPLSYITTVRRGGTTEGTLIGEFELAVAHNRATVKIGNHWERVASVLTQQRNTRHWKWRMSGVEFFWDCSKRLDDGSPMCICLDGRSSQLASFVPPPIDASPPLPDATLTVFPDGHEYFDHILLSALIVERKLTLSF</sequence>
<dbReference type="GeneID" id="18910880"/>
<dbReference type="Pfam" id="PF20236">
    <property type="entry name" value="DUF6593"/>
    <property type="match status" value="1"/>
</dbReference>
<keyword evidence="4" id="KW-1185">Reference proteome</keyword>
<feature type="compositionally biased region" description="Low complexity" evidence="1">
    <location>
        <begin position="1"/>
        <end position="12"/>
    </location>
</feature>
<accession>K5X4I0</accession>
<dbReference type="EMBL" id="JH930470">
    <property type="protein sequence ID" value="EKM57742.1"/>
    <property type="molecule type" value="Genomic_DNA"/>
</dbReference>
<feature type="region of interest" description="Disordered" evidence="1">
    <location>
        <begin position="1"/>
        <end position="45"/>
    </location>
</feature>
<organism evidence="3 4">
    <name type="scientific">Phanerochaete carnosa (strain HHB-10118-sp)</name>
    <name type="common">White-rot fungus</name>
    <name type="synonym">Peniophora carnosa</name>
    <dbReference type="NCBI Taxonomy" id="650164"/>
    <lineage>
        <taxon>Eukaryota</taxon>
        <taxon>Fungi</taxon>
        <taxon>Dikarya</taxon>
        <taxon>Basidiomycota</taxon>
        <taxon>Agaricomycotina</taxon>
        <taxon>Agaricomycetes</taxon>
        <taxon>Polyporales</taxon>
        <taxon>Phanerochaetaceae</taxon>
        <taxon>Phanerochaete</taxon>
    </lineage>
</organism>
<dbReference type="HOGENOM" id="CLU_094652_0_0_1"/>
<evidence type="ECO:0000256" key="1">
    <source>
        <dbReference type="SAM" id="MobiDB-lite"/>
    </source>
</evidence>
<dbReference type="InterPro" id="IPR046528">
    <property type="entry name" value="DUF6593"/>
</dbReference>
<reference evidence="3 4" key="1">
    <citation type="journal article" date="2012" name="BMC Genomics">
        <title>Comparative genomics of the white-rot fungi, Phanerochaete carnosa and P. chrysosporium, to elucidate the genetic basis of the distinct wood types they colonize.</title>
        <authorList>
            <person name="Suzuki H."/>
            <person name="MacDonald J."/>
            <person name="Syed K."/>
            <person name="Salamov A."/>
            <person name="Hori C."/>
            <person name="Aerts A."/>
            <person name="Henrissat B."/>
            <person name="Wiebenga A."/>
            <person name="vanKuyk P.A."/>
            <person name="Barry K."/>
            <person name="Lindquist E."/>
            <person name="LaButti K."/>
            <person name="Lapidus A."/>
            <person name="Lucas S."/>
            <person name="Coutinho P."/>
            <person name="Gong Y."/>
            <person name="Samejima M."/>
            <person name="Mahadevan R."/>
            <person name="Abou-Zaid M."/>
            <person name="de Vries R.P."/>
            <person name="Igarashi K."/>
            <person name="Yadav J.S."/>
            <person name="Grigoriev I.V."/>
            <person name="Master E.R."/>
        </authorList>
    </citation>
    <scope>NUCLEOTIDE SEQUENCE [LARGE SCALE GENOMIC DNA]</scope>
    <source>
        <strain evidence="3 4">HHB-10118-sp</strain>
    </source>
</reference>
<evidence type="ECO:0000259" key="2">
    <source>
        <dbReference type="Pfam" id="PF20236"/>
    </source>
</evidence>
<feature type="domain" description="DUF6593" evidence="2">
    <location>
        <begin position="101"/>
        <end position="227"/>
    </location>
</feature>